<reference evidence="5" key="1">
    <citation type="journal article" date="2021" name="Nat. Commun.">
        <title>Genetic determinants of endophytism in the Arabidopsis root mycobiome.</title>
        <authorList>
            <person name="Mesny F."/>
            <person name="Miyauchi S."/>
            <person name="Thiergart T."/>
            <person name="Pickel B."/>
            <person name="Atanasova L."/>
            <person name="Karlsson M."/>
            <person name="Huettel B."/>
            <person name="Barry K.W."/>
            <person name="Haridas S."/>
            <person name="Chen C."/>
            <person name="Bauer D."/>
            <person name="Andreopoulos W."/>
            <person name="Pangilinan J."/>
            <person name="LaButti K."/>
            <person name="Riley R."/>
            <person name="Lipzen A."/>
            <person name="Clum A."/>
            <person name="Drula E."/>
            <person name="Henrissat B."/>
            <person name="Kohler A."/>
            <person name="Grigoriev I.V."/>
            <person name="Martin F.M."/>
            <person name="Hacquard S."/>
        </authorList>
    </citation>
    <scope>NUCLEOTIDE SEQUENCE</scope>
    <source>
        <strain evidence="5">MPI-CAGE-AT-0016</strain>
    </source>
</reference>
<dbReference type="OrthoDB" id="2501249at2759"/>
<dbReference type="GO" id="GO:0070124">
    <property type="term" value="P:mitochondrial translational initiation"/>
    <property type="evidence" value="ECO:0007669"/>
    <property type="project" value="TreeGrafter"/>
</dbReference>
<accession>A0A8K0T998</accession>
<dbReference type="InterPro" id="IPR001911">
    <property type="entry name" value="Ribosomal_bS21"/>
</dbReference>
<evidence type="ECO:0008006" key="7">
    <source>
        <dbReference type="Google" id="ProtNLM"/>
    </source>
</evidence>
<evidence type="ECO:0000313" key="5">
    <source>
        <dbReference type="EMBL" id="KAH7353298.1"/>
    </source>
</evidence>
<gene>
    <name evidence="5" type="ORF">B0T11DRAFT_341637</name>
</gene>
<dbReference type="Proteomes" id="UP000813385">
    <property type="component" value="Unassembled WGS sequence"/>
</dbReference>
<feature type="compositionally biased region" description="Low complexity" evidence="4">
    <location>
        <begin position="69"/>
        <end position="106"/>
    </location>
</feature>
<dbReference type="PANTHER" id="PTHR41237:SF1">
    <property type="entry name" value="SMALL RIBOSOMAL SUBUNIT PROTEIN BS21M"/>
    <property type="match status" value="1"/>
</dbReference>
<keyword evidence="3" id="KW-0687">Ribonucleoprotein</keyword>
<evidence type="ECO:0000256" key="1">
    <source>
        <dbReference type="ARBA" id="ARBA00006640"/>
    </source>
</evidence>
<dbReference type="AlphaFoldDB" id="A0A8K0T998"/>
<dbReference type="GO" id="GO:0003735">
    <property type="term" value="F:structural constituent of ribosome"/>
    <property type="evidence" value="ECO:0007669"/>
    <property type="project" value="InterPro"/>
</dbReference>
<evidence type="ECO:0000256" key="4">
    <source>
        <dbReference type="SAM" id="MobiDB-lite"/>
    </source>
</evidence>
<feature type="region of interest" description="Disordered" evidence="4">
    <location>
        <begin position="39"/>
        <end position="107"/>
    </location>
</feature>
<name>A0A8K0T998_9PEZI</name>
<evidence type="ECO:0000313" key="6">
    <source>
        <dbReference type="Proteomes" id="UP000813385"/>
    </source>
</evidence>
<comment type="caution">
    <text evidence="5">The sequence shown here is derived from an EMBL/GenBank/DDBJ whole genome shotgun (WGS) entry which is preliminary data.</text>
</comment>
<proteinExistence type="inferred from homology"/>
<protein>
    <recommendedName>
        <fullName evidence="7">Ribosomal protein S21</fullName>
    </recommendedName>
</protein>
<keyword evidence="2" id="KW-0689">Ribosomal protein</keyword>
<sequence length="241" mass="26224">MTSEMRLASRRLLQASALPLAPRALPRLAFPQIRAISTTSPLGAPRDATARPTWANRTARANPFDPSEPAKTPAAPAAAPEAAPAANAQAAAPATPTPAPLTDAAPFSKSLPTAATRSASSDFVYDATSTTGSIDLAQIIMDDANAFRNQHYGRPQAELRLSPVLGRTVHVNGRVDVATAVTFTNTLAARNKIKFHYHHQKFHERPGLKRKRLHSERWRKKFKKGFSAMVHRVQELKSQGW</sequence>
<dbReference type="InterPro" id="IPR052837">
    <property type="entry name" value="Mitoribosomal_bS21"/>
</dbReference>
<dbReference type="Pfam" id="PF01165">
    <property type="entry name" value="Ribosomal_S21"/>
    <property type="match status" value="1"/>
</dbReference>
<evidence type="ECO:0000256" key="3">
    <source>
        <dbReference type="ARBA" id="ARBA00023274"/>
    </source>
</evidence>
<comment type="similarity">
    <text evidence="1">Belongs to the bacterial ribosomal protein bS21 family.</text>
</comment>
<evidence type="ECO:0000256" key="2">
    <source>
        <dbReference type="ARBA" id="ARBA00022980"/>
    </source>
</evidence>
<dbReference type="GO" id="GO:0005763">
    <property type="term" value="C:mitochondrial small ribosomal subunit"/>
    <property type="evidence" value="ECO:0007669"/>
    <property type="project" value="TreeGrafter"/>
</dbReference>
<keyword evidence="6" id="KW-1185">Reference proteome</keyword>
<dbReference type="PANTHER" id="PTHR41237">
    <property type="entry name" value="37S RIBOSOMAL PROTEIN MRP21, MITOCHONDRIAL"/>
    <property type="match status" value="1"/>
</dbReference>
<dbReference type="EMBL" id="JAGPXD010000005">
    <property type="protein sequence ID" value="KAH7353298.1"/>
    <property type="molecule type" value="Genomic_DNA"/>
</dbReference>
<organism evidence="5 6">
    <name type="scientific">Plectosphaerella cucumerina</name>
    <dbReference type="NCBI Taxonomy" id="40658"/>
    <lineage>
        <taxon>Eukaryota</taxon>
        <taxon>Fungi</taxon>
        <taxon>Dikarya</taxon>
        <taxon>Ascomycota</taxon>
        <taxon>Pezizomycotina</taxon>
        <taxon>Sordariomycetes</taxon>
        <taxon>Hypocreomycetidae</taxon>
        <taxon>Glomerellales</taxon>
        <taxon>Plectosphaerellaceae</taxon>
        <taxon>Plectosphaerella</taxon>
    </lineage>
</organism>